<dbReference type="FunFam" id="3.30.565.10:FF:000006">
    <property type="entry name" value="Sensor histidine kinase WalK"/>
    <property type="match status" value="1"/>
</dbReference>
<keyword evidence="4" id="KW-0808">Transferase</keyword>
<evidence type="ECO:0000313" key="11">
    <source>
        <dbReference type="Proteomes" id="UP000321514"/>
    </source>
</evidence>
<accession>A0A511T140</accession>
<protein>
    <recommendedName>
        <fullName evidence="2">histidine kinase</fullName>
        <ecNumber evidence="2">2.7.13.3</ecNumber>
    </recommendedName>
</protein>
<feature type="domain" description="Histidine kinase" evidence="7">
    <location>
        <begin position="448"/>
        <end position="667"/>
    </location>
</feature>
<dbReference type="SUPFAM" id="SSF55874">
    <property type="entry name" value="ATPase domain of HSP90 chaperone/DNA topoisomerase II/histidine kinase"/>
    <property type="match status" value="1"/>
</dbReference>
<dbReference type="Proteomes" id="UP000183760">
    <property type="component" value="Unassembled WGS sequence"/>
</dbReference>
<dbReference type="SUPFAM" id="SSF47384">
    <property type="entry name" value="Homodimeric domain of signal transducing histidine kinase"/>
    <property type="match status" value="1"/>
</dbReference>
<comment type="catalytic activity">
    <reaction evidence="1">
        <text>ATP + protein L-histidine = ADP + protein N-phospho-L-histidine.</text>
        <dbReference type="EC" id="2.7.13.3"/>
    </reaction>
</comment>
<dbReference type="PANTHER" id="PTHR43047:SF72">
    <property type="entry name" value="OSMOSENSING HISTIDINE PROTEIN KINASE SLN1"/>
    <property type="match status" value="1"/>
</dbReference>
<dbReference type="SMART" id="SM00387">
    <property type="entry name" value="HATPase_c"/>
    <property type="match status" value="1"/>
</dbReference>
<evidence type="ECO:0000259" key="7">
    <source>
        <dbReference type="PROSITE" id="PS50109"/>
    </source>
</evidence>
<feature type="compositionally biased region" description="Basic residues" evidence="6">
    <location>
        <begin position="1"/>
        <end position="19"/>
    </location>
</feature>
<dbReference type="AlphaFoldDB" id="A0A511T140"/>
<dbReference type="InterPro" id="IPR000014">
    <property type="entry name" value="PAS"/>
</dbReference>
<dbReference type="PANTHER" id="PTHR43047">
    <property type="entry name" value="TWO-COMPONENT HISTIDINE PROTEIN KINASE"/>
    <property type="match status" value="1"/>
</dbReference>
<keyword evidence="5" id="KW-0418">Kinase</keyword>
<reference evidence="9 10" key="1">
    <citation type="submission" date="2016-10" db="EMBL/GenBank/DDBJ databases">
        <authorList>
            <person name="Varghese N."/>
            <person name="Submissions S."/>
        </authorList>
    </citation>
    <scope>NUCLEOTIDE SEQUENCE [LARGE SCALE GENOMIC DNA]</scope>
    <source>
        <strain evidence="9 10">DSM 16525</strain>
    </source>
</reference>
<organism evidence="8 11">
    <name type="scientific">Myxococcus fulvus</name>
    <dbReference type="NCBI Taxonomy" id="33"/>
    <lineage>
        <taxon>Bacteria</taxon>
        <taxon>Pseudomonadati</taxon>
        <taxon>Myxococcota</taxon>
        <taxon>Myxococcia</taxon>
        <taxon>Myxococcales</taxon>
        <taxon>Cystobacterineae</taxon>
        <taxon>Myxococcaceae</taxon>
        <taxon>Myxococcus</taxon>
    </lineage>
</organism>
<dbReference type="STRING" id="1334629.MFUL124B02_01430"/>
<dbReference type="SUPFAM" id="SSF55785">
    <property type="entry name" value="PYP-like sensor domain (PAS domain)"/>
    <property type="match status" value="2"/>
</dbReference>
<dbReference type="Gene3D" id="3.30.450.20">
    <property type="entry name" value="PAS domain"/>
    <property type="match status" value="3"/>
</dbReference>
<evidence type="ECO:0000256" key="6">
    <source>
        <dbReference type="SAM" id="MobiDB-lite"/>
    </source>
</evidence>
<dbReference type="EMBL" id="BJXR01000026">
    <property type="protein sequence ID" value="GEN07866.1"/>
    <property type="molecule type" value="Genomic_DNA"/>
</dbReference>
<gene>
    <name evidence="8" type="ORF">MFU01_29030</name>
    <name evidence="9" type="ORF">SAMN05443572_101107</name>
</gene>
<dbReference type="InterPro" id="IPR036097">
    <property type="entry name" value="HisK_dim/P_sf"/>
</dbReference>
<proteinExistence type="predicted"/>
<dbReference type="InterPro" id="IPR003661">
    <property type="entry name" value="HisK_dim/P_dom"/>
</dbReference>
<dbReference type="SMART" id="SM00388">
    <property type="entry name" value="HisKA"/>
    <property type="match status" value="1"/>
</dbReference>
<comment type="caution">
    <text evidence="8">The sequence shown here is derived from an EMBL/GenBank/DDBJ whole genome shotgun (WGS) entry which is preliminary data.</text>
</comment>
<dbReference type="InterPro" id="IPR035965">
    <property type="entry name" value="PAS-like_dom_sf"/>
</dbReference>
<name>A0A511T140_MYXFU</name>
<dbReference type="PROSITE" id="PS50109">
    <property type="entry name" value="HIS_KIN"/>
    <property type="match status" value="1"/>
</dbReference>
<dbReference type="PRINTS" id="PR00344">
    <property type="entry name" value="BCTRLSENSOR"/>
</dbReference>
<keyword evidence="10" id="KW-1185">Reference proteome</keyword>
<dbReference type="EMBL" id="FOIB01000001">
    <property type="protein sequence ID" value="SES77190.1"/>
    <property type="molecule type" value="Genomic_DNA"/>
</dbReference>
<dbReference type="CDD" id="cd00082">
    <property type="entry name" value="HisKA"/>
    <property type="match status" value="1"/>
</dbReference>
<reference evidence="8 11" key="2">
    <citation type="submission" date="2019-07" db="EMBL/GenBank/DDBJ databases">
        <title>Whole genome shotgun sequence of Myxococcus fulvus NBRC 100333.</title>
        <authorList>
            <person name="Hosoyama A."/>
            <person name="Uohara A."/>
            <person name="Ohji S."/>
            <person name="Ichikawa N."/>
        </authorList>
    </citation>
    <scope>NUCLEOTIDE SEQUENCE [LARGE SCALE GENOMIC DNA]</scope>
    <source>
        <strain evidence="8 11">NBRC 100333</strain>
    </source>
</reference>
<evidence type="ECO:0000256" key="5">
    <source>
        <dbReference type="ARBA" id="ARBA00022777"/>
    </source>
</evidence>
<dbReference type="InterPro" id="IPR005467">
    <property type="entry name" value="His_kinase_dom"/>
</dbReference>
<dbReference type="GO" id="GO:0005886">
    <property type="term" value="C:plasma membrane"/>
    <property type="evidence" value="ECO:0007669"/>
    <property type="project" value="TreeGrafter"/>
</dbReference>
<dbReference type="Proteomes" id="UP000321514">
    <property type="component" value="Unassembled WGS sequence"/>
</dbReference>
<evidence type="ECO:0000313" key="8">
    <source>
        <dbReference type="EMBL" id="GEN07866.1"/>
    </source>
</evidence>
<evidence type="ECO:0000256" key="4">
    <source>
        <dbReference type="ARBA" id="ARBA00022679"/>
    </source>
</evidence>
<dbReference type="Gene3D" id="1.10.287.130">
    <property type="match status" value="1"/>
</dbReference>
<dbReference type="SMART" id="SM00091">
    <property type="entry name" value="PAS"/>
    <property type="match status" value="3"/>
</dbReference>
<evidence type="ECO:0000256" key="1">
    <source>
        <dbReference type="ARBA" id="ARBA00000085"/>
    </source>
</evidence>
<evidence type="ECO:0000313" key="10">
    <source>
        <dbReference type="Proteomes" id="UP000183760"/>
    </source>
</evidence>
<dbReference type="InterPro" id="IPR003594">
    <property type="entry name" value="HATPase_dom"/>
</dbReference>
<evidence type="ECO:0000313" key="9">
    <source>
        <dbReference type="EMBL" id="SES77190.1"/>
    </source>
</evidence>
<feature type="region of interest" description="Disordered" evidence="6">
    <location>
        <begin position="1"/>
        <end position="31"/>
    </location>
</feature>
<dbReference type="Gene3D" id="3.30.565.10">
    <property type="entry name" value="Histidine kinase-like ATPase, C-terminal domain"/>
    <property type="match status" value="1"/>
</dbReference>
<dbReference type="Pfam" id="PF00512">
    <property type="entry name" value="HisKA"/>
    <property type="match status" value="1"/>
</dbReference>
<dbReference type="Pfam" id="PF08448">
    <property type="entry name" value="PAS_4"/>
    <property type="match status" value="1"/>
</dbReference>
<evidence type="ECO:0000256" key="2">
    <source>
        <dbReference type="ARBA" id="ARBA00012438"/>
    </source>
</evidence>
<dbReference type="GO" id="GO:0000155">
    <property type="term" value="F:phosphorelay sensor kinase activity"/>
    <property type="evidence" value="ECO:0007669"/>
    <property type="project" value="InterPro"/>
</dbReference>
<evidence type="ECO:0000256" key="3">
    <source>
        <dbReference type="ARBA" id="ARBA00022553"/>
    </source>
</evidence>
<keyword evidence="3" id="KW-0597">Phosphoprotein</keyword>
<dbReference type="GO" id="GO:0009927">
    <property type="term" value="F:histidine phosphotransfer kinase activity"/>
    <property type="evidence" value="ECO:0007669"/>
    <property type="project" value="TreeGrafter"/>
</dbReference>
<dbReference type="InterPro" id="IPR036890">
    <property type="entry name" value="HATPase_C_sf"/>
</dbReference>
<sequence>MATHKGRGSRGGKQRKQTHRGAGVDDSVRSSEPALREQLSFVTDPLALLEGLFLHSPVPYAIFDVEGHCRLSNPAYRAMFGSVPPPEYSLFRDELVAKLGLDVLLRRAFAGETVQTPVIWYDVKELRHIEVKDAHRIAIACTCFPLSATGGEVRHIALAYKDVTAELAAREAEQLERSRLYQLLTQSPVAINLLRGPELRFEFANPLLQKLMGGRALVGRALLEAIPDISPELVSLYLGVLETGEPVAAHEYPLVIDYAGQGQVETRYWNMLYEPLRDERGRVDGLVTFAFEVTEQVLARHAVENQQRWLEAVLDSMPMPVVMAEPGTGNLVFSNAAADRLHGQHIPTRVSASEYGALFHVTDLQGRRLSGDELPSSRAARGEKLEGMEAVWHTDAGERVLSISSEMLPAMHGHPAVTLLPFLDITRLKTVEQRLQEAIRARDEFLSVASHELKTPLTVLSLRLQAFARATLVDPESPWALRHGREVQGMLRQVMRLADLVNGLLDVSRIGTGRLRLELEQVDLRALVQEVVVRFQPEAERAECQVELEGGPPAVGTWDRMRLEQVVTNLVSNALKYGAGRPVRLRVEEDAGLARLCVRDEGIGISLDAQARIFHKFERAVSERNYGGLGLGLYVARTLVEAMRGVIRVDSHPGEGSTFTVELPLVPEAPPVAATDLAS</sequence>
<dbReference type="Pfam" id="PF02518">
    <property type="entry name" value="HATPase_c"/>
    <property type="match status" value="1"/>
</dbReference>
<dbReference type="InterPro" id="IPR013656">
    <property type="entry name" value="PAS_4"/>
</dbReference>
<dbReference type="EC" id="2.7.13.3" evidence="2"/>
<dbReference type="InterPro" id="IPR004358">
    <property type="entry name" value="Sig_transdc_His_kin-like_C"/>
</dbReference>